<name>A0ABN1P7M1_9ACTN</name>
<feature type="compositionally biased region" description="Basic residues" evidence="1">
    <location>
        <begin position="1"/>
        <end position="10"/>
    </location>
</feature>
<accession>A0ABN1P7M1</accession>
<keyword evidence="4" id="KW-1185">Reference proteome</keyword>
<comment type="caution">
    <text evidence="3">The sequence shown here is derived from an EMBL/GenBank/DDBJ whole genome shotgun (WGS) entry which is preliminary data.</text>
</comment>
<feature type="transmembrane region" description="Helical" evidence="2">
    <location>
        <begin position="86"/>
        <end position="105"/>
    </location>
</feature>
<feature type="transmembrane region" description="Helical" evidence="2">
    <location>
        <begin position="63"/>
        <end position="80"/>
    </location>
</feature>
<keyword evidence="2" id="KW-1133">Transmembrane helix</keyword>
<dbReference type="Proteomes" id="UP001501578">
    <property type="component" value="Unassembled WGS sequence"/>
</dbReference>
<evidence type="ECO:0000313" key="3">
    <source>
        <dbReference type="EMBL" id="GAA0923711.1"/>
    </source>
</evidence>
<dbReference type="EMBL" id="BAAAHQ010000010">
    <property type="protein sequence ID" value="GAA0923711.1"/>
    <property type="molecule type" value="Genomic_DNA"/>
</dbReference>
<evidence type="ECO:0000256" key="2">
    <source>
        <dbReference type="SAM" id="Phobius"/>
    </source>
</evidence>
<evidence type="ECO:0000256" key="1">
    <source>
        <dbReference type="SAM" id="MobiDB-lite"/>
    </source>
</evidence>
<protein>
    <submittedName>
        <fullName evidence="3">Uncharacterized protein</fullName>
    </submittedName>
</protein>
<keyword evidence="2" id="KW-0812">Transmembrane</keyword>
<gene>
    <name evidence="3" type="ORF">GCM10009560_23740</name>
</gene>
<feature type="region of interest" description="Disordered" evidence="1">
    <location>
        <begin position="1"/>
        <end position="30"/>
    </location>
</feature>
<organism evidence="3 4">
    <name type="scientific">Nonomuraea longicatena</name>
    <dbReference type="NCBI Taxonomy" id="83682"/>
    <lineage>
        <taxon>Bacteria</taxon>
        <taxon>Bacillati</taxon>
        <taxon>Actinomycetota</taxon>
        <taxon>Actinomycetes</taxon>
        <taxon>Streptosporangiales</taxon>
        <taxon>Streptosporangiaceae</taxon>
        <taxon>Nonomuraea</taxon>
    </lineage>
</organism>
<evidence type="ECO:0000313" key="4">
    <source>
        <dbReference type="Proteomes" id="UP001501578"/>
    </source>
</evidence>
<keyword evidence="2" id="KW-0472">Membrane</keyword>
<dbReference type="RefSeq" id="WP_343949839.1">
    <property type="nucleotide sequence ID" value="NZ_BAAAHQ010000010.1"/>
</dbReference>
<feature type="compositionally biased region" description="Basic and acidic residues" evidence="1">
    <location>
        <begin position="11"/>
        <end position="27"/>
    </location>
</feature>
<sequence>MSKERARRRALREAERAEAARRNEQRQARASRRRAFWARLSPRPVRYARQGGLLARRRRLQNLLVLGLFMIVQAVAWLVWRSASVSFASLVLSVLVVPVLVTLVFNRRI</sequence>
<reference evidence="3 4" key="1">
    <citation type="journal article" date="2019" name="Int. J. Syst. Evol. Microbiol.">
        <title>The Global Catalogue of Microorganisms (GCM) 10K type strain sequencing project: providing services to taxonomists for standard genome sequencing and annotation.</title>
        <authorList>
            <consortium name="The Broad Institute Genomics Platform"/>
            <consortium name="The Broad Institute Genome Sequencing Center for Infectious Disease"/>
            <person name="Wu L."/>
            <person name="Ma J."/>
        </authorList>
    </citation>
    <scope>NUCLEOTIDE SEQUENCE [LARGE SCALE GENOMIC DNA]</scope>
    <source>
        <strain evidence="3 4">JCM 11136</strain>
    </source>
</reference>
<proteinExistence type="predicted"/>